<evidence type="ECO:0000313" key="8">
    <source>
        <dbReference type="EMBL" id="AJB41470.1"/>
    </source>
</evidence>
<dbReference type="AlphaFoldDB" id="A0A3G1A4L1"/>
<dbReference type="STRING" id="697581.TCARB_0398"/>
<feature type="transmembrane region" description="Helical" evidence="5">
    <location>
        <begin position="32"/>
        <end position="53"/>
    </location>
</feature>
<dbReference type="Pfam" id="PF00662">
    <property type="entry name" value="Proton_antipo_N"/>
    <property type="match status" value="1"/>
</dbReference>
<dbReference type="GO" id="GO:0015990">
    <property type="term" value="P:electron transport coupled proton transport"/>
    <property type="evidence" value="ECO:0007669"/>
    <property type="project" value="TreeGrafter"/>
</dbReference>
<dbReference type="PANTHER" id="PTHR42829:SF2">
    <property type="entry name" value="NADH-UBIQUINONE OXIDOREDUCTASE CHAIN 5"/>
    <property type="match status" value="1"/>
</dbReference>
<evidence type="ECO:0000256" key="3">
    <source>
        <dbReference type="ARBA" id="ARBA00022989"/>
    </source>
</evidence>
<dbReference type="InterPro" id="IPR003945">
    <property type="entry name" value="NU5C-like"/>
</dbReference>
<sequence>MESLLLLAWLSPFIGTLLILLFKSASWKIKSLLGILSILVSALVSSYAAYLFLTEGESIHISYPWVKSLNVSLGAFFDGLSTVMALVVSWLSFLIAVYSYEYMKGEVGETRYWLFFTFFVGSMMLLVLSDNMISMFIGWEGTGLASYALIGHWFTDEEERWVGEPGRRALGVPMWSEPSHSSLRAIVFTRLGDVGMVIGIATLHTLAGTTLLSGLLDAQWATQLLSKGVLPVFLWLLFLGALAKSAQFPFHEWLVTAMTGPTSVSALIHAATMVKAGVYFALRFSPFLVAAYILLQGGIGSTIIEEFLVGLAVIGAFTAFMMATMAIVSRELKLVLAFSTASQLGYMFLGVAVGTLAGGAVGGLYAGMSHLMSHAVFKAALFLGAGAVIHAVHSRFIDDMGGLAKEMPITATAFVLASLSLAGVPPFLGFWTKDEIIHLSSETGLIVPTFLAVITAWITASYTARMISRVFFGHSHHKAHEVSPVMFTPYLVLGLASIGIGAIWPSISGSFEKMLERTLGGENSVHMLEGHIPGTFEATIILVLLLFLSVFYIYSIAKKQPYYYISKSPTLMKLHSFLFDRWYINALYYRTIVDGFKETSKALYKYFDKLIVDNFYHKAIPKLFQQLVNVTSIYIEHTWDRILHHYLVEGFKGLWRIFKQLQTGKVSSYLLYLWLGLSLILVSMYILGWFP</sequence>
<dbReference type="EC" id="1.6.5.3" evidence="8"/>
<feature type="transmembrane region" description="Helical" evidence="5">
    <location>
        <begin position="6"/>
        <end position="25"/>
    </location>
</feature>
<dbReference type="Proteomes" id="UP000266720">
    <property type="component" value="Chromosome"/>
</dbReference>
<feature type="transmembrane region" description="Helical" evidence="5">
    <location>
        <begin position="73"/>
        <end position="100"/>
    </location>
</feature>
<feature type="domain" description="NADH:quinone oxidoreductase/Mrp antiporter transmembrane" evidence="6">
    <location>
        <begin position="177"/>
        <end position="459"/>
    </location>
</feature>
<feature type="transmembrane region" description="Helical" evidence="5">
    <location>
        <begin position="307"/>
        <end position="328"/>
    </location>
</feature>
<dbReference type="InterPro" id="IPR018393">
    <property type="entry name" value="NADHpl_OxRdtase_5_subgr"/>
</dbReference>
<dbReference type="InterPro" id="IPR001750">
    <property type="entry name" value="ND/Mrp_TM"/>
</dbReference>
<dbReference type="PRINTS" id="PR01434">
    <property type="entry name" value="NADHDHGNASE5"/>
</dbReference>
<feature type="transmembrane region" description="Helical" evidence="5">
    <location>
        <begin position="112"/>
        <end position="139"/>
    </location>
</feature>
<dbReference type="InterPro" id="IPR001516">
    <property type="entry name" value="Proton_antipo_N"/>
</dbReference>
<evidence type="ECO:0000256" key="1">
    <source>
        <dbReference type="ARBA" id="ARBA00004141"/>
    </source>
</evidence>
<dbReference type="RefSeq" id="WP_052886563.1">
    <property type="nucleotide sequence ID" value="NZ_CP007493.1"/>
</dbReference>
<dbReference type="EMBL" id="CP007493">
    <property type="protein sequence ID" value="AJB41470.1"/>
    <property type="molecule type" value="Genomic_DNA"/>
</dbReference>
<feature type="transmembrane region" description="Helical" evidence="5">
    <location>
        <begin position="228"/>
        <end position="247"/>
    </location>
</feature>
<feature type="transmembrane region" description="Helical" evidence="5">
    <location>
        <begin position="278"/>
        <end position="295"/>
    </location>
</feature>
<feature type="transmembrane region" description="Helical" evidence="5">
    <location>
        <begin position="444"/>
        <end position="464"/>
    </location>
</feature>
<keyword evidence="2 5" id="KW-0812">Transmembrane</keyword>
<feature type="transmembrane region" description="Helical" evidence="5">
    <location>
        <begin position="669"/>
        <end position="690"/>
    </location>
</feature>
<feature type="transmembrane region" description="Helical" evidence="5">
    <location>
        <begin position="413"/>
        <end position="432"/>
    </location>
</feature>
<feature type="transmembrane region" description="Helical" evidence="5">
    <location>
        <begin position="538"/>
        <end position="557"/>
    </location>
</feature>
<proteinExistence type="predicted"/>
<dbReference type="Pfam" id="PF00361">
    <property type="entry name" value="Proton_antipo_M"/>
    <property type="match status" value="1"/>
</dbReference>
<comment type="subcellular location">
    <subcellularLocation>
        <location evidence="1">Membrane</location>
        <topology evidence="1">Multi-pass membrane protein</topology>
    </subcellularLocation>
</comment>
<evidence type="ECO:0000256" key="4">
    <source>
        <dbReference type="ARBA" id="ARBA00023136"/>
    </source>
</evidence>
<dbReference type="KEGG" id="tcb:TCARB_0398"/>
<protein>
    <submittedName>
        <fullName evidence="8">Membrane-bound oxidoreductase, NuoL subunit</fullName>
        <ecNumber evidence="8">1.6.5.3</ecNumber>
    </submittedName>
</protein>
<dbReference type="GO" id="GO:0008137">
    <property type="term" value="F:NADH dehydrogenase (ubiquinone) activity"/>
    <property type="evidence" value="ECO:0007669"/>
    <property type="project" value="InterPro"/>
</dbReference>
<feature type="domain" description="NADH-Ubiquinone oxidoreductase (complex I) chain 5 N-terminal" evidence="7">
    <location>
        <begin position="66"/>
        <end position="112"/>
    </location>
</feature>
<dbReference type="GeneID" id="25405856"/>
<feature type="transmembrane region" description="Helical" evidence="5">
    <location>
        <begin position="371"/>
        <end position="392"/>
    </location>
</feature>
<name>A0A3G1A4L1_9CREN</name>
<organism evidence="8 9">
    <name type="scientific">Thermofilum adornatum 1505</name>
    <dbReference type="NCBI Taxonomy" id="697581"/>
    <lineage>
        <taxon>Archaea</taxon>
        <taxon>Thermoproteota</taxon>
        <taxon>Thermoprotei</taxon>
        <taxon>Thermofilales</taxon>
        <taxon>Thermofilaceae</taxon>
        <taxon>Thermofilum</taxon>
    </lineage>
</organism>
<evidence type="ECO:0000256" key="2">
    <source>
        <dbReference type="ARBA" id="ARBA00022692"/>
    </source>
</evidence>
<dbReference type="GO" id="GO:0016020">
    <property type="term" value="C:membrane"/>
    <property type="evidence" value="ECO:0007669"/>
    <property type="project" value="UniProtKB-SubCell"/>
</dbReference>
<feature type="transmembrane region" description="Helical" evidence="5">
    <location>
        <begin position="344"/>
        <end position="365"/>
    </location>
</feature>
<feature type="transmembrane region" description="Helical" evidence="5">
    <location>
        <begin position="194"/>
        <end position="216"/>
    </location>
</feature>
<gene>
    <name evidence="8" type="ORF">TCARB_0398</name>
</gene>
<evidence type="ECO:0000259" key="6">
    <source>
        <dbReference type="Pfam" id="PF00361"/>
    </source>
</evidence>
<keyword evidence="3 5" id="KW-1133">Transmembrane helix</keyword>
<evidence type="ECO:0000259" key="7">
    <source>
        <dbReference type="Pfam" id="PF00662"/>
    </source>
</evidence>
<dbReference type="NCBIfam" id="TIGR01974">
    <property type="entry name" value="NDH_I_L"/>
    <property type="match status" value="1"/>
</dbReference>
<evidence type="ECO:0000313" key="9">
    <source>
        <dbReference type="Proteomes" id="UP000266720"/>
    </source>
</evidence>
<accession>A0A3G1A4L1</accession>
<reference evidence="9" key="1">
    <citation type="book" date="2010" name="EXTREMOPHILES" publisher="0:0-0">
        <title>Complete genome sequences of ten hyperthermophilic archaea reveal their metabolic capabilities and possible ecological roles.</title>
        <editorList>
            <person name="?"/>
        </editorList>
        <authorList>
            <person name="Ravin N.V."/>
            <person name="Mardanov A.V."/>
            <person name="Bonch-Osmolovskaya E.A."/>
            <person name="Skryabin K.G."/>
        </authorList>
    </citation>
    <scope>NUCLEOTIDE SEQUENCE [LARGE SCALE GENOMIC DNA]</scope>
    <source>
        <strain evidence="9">1505</strain>
    </source>
</reference>
<keyword evidence="8" id="KW-0560">Oxidoreductase</keyword>
<dbReference type="PANTHER" id="PTHR42829">
    <property type="entry name" value="NADH-UBIQUINONE OXIDOREDUCTASE CHAIN 5"/>
    <property type="match status" value="1"/>
</dbReference>
<dbReference type="Gene3D" id="1.20.5.2700">
    <property type="match status" value="1"/>
</dbReference>
<dbReference type="GO" id="GO:0042773">
    <property type="term" value="P:ATP synthesis coupled electron transport"/>
    <property type="evidence" value="ECO:0007669"/>
    <property type="project" value="InterPro"/>
</dbReference>
<dbReference type="GO" id="GO:0003954">
    <property type="term" value="F:NADH dehydrogenase activity"/>
    <property type="evidence" value="ECO:0007669"/>
    <property type="project" value="TreeGrafter"/>
</dbReference>
<keyword evidence="4 5" id="KW-0472">Membrane</keyword>
<evidence type="ECO:0000256" key="5">
    <source>
        <dbReference type="SAM" id="Phobius"/>
    </source>
</evidence>